<dbReference type="InterPro" id="IPR013584">
    <property type="entry name" value="RAP"/>
</dbReference>
<gene>
    <name evidence="2" type="ORF">KP79_PYT04730</name>
</gene>
<evidence type="ECO:0000313" key="3">
    <source>
        <dbReference type="Proteomes" id="UP000242188"/>
    </source>
</evidence>
<dbReference type="Proteomes" id="UP000242188">
    <property type="component" value="Unassembled WGS sequence"/>
</dbReference>
<feature type="domain" description="RAP" evidence="1">
    <location>
        <begin position="551"/>
        <end position="609"/>
    </location>
</feature>
<reference evidence="2 3" key="1">
    <citation type="journal article" date="2017" name="Nat. Ecol. Evol.">
        <title>Scallop genome provides insights into evolution of bilaterian karyotype and development.</title>
        <authorList>
            <person name="Wang S."/>
            <person name="Zhang J."/>
            <person name="Jiao W."/>
            <person name="Li J."/>
            <person name="Xun X."/>
            <person name="Sun Y."/>
            <person name="Guo X."/>
            <person name="Huan P."/>
            <person name="Dong B."/>
            <person name="Zhang L."/>
            <person name="Hu X."/>
            <person name="Sun X."/>
            <person name="Wang J."/>
            <person name="Zhao C."/>
            <person name="Wang Y."/>
            <person name="Wang D."/>
            <person name="Huang X."/>
            <person name="Wang R."/>
            <person name="Lv J."/>
            <person name="Li Y."/>
            <person name="Zhang Z."/>
            <person name="Liu B."/>
            <person name="Lu W."/>
            <person name="Hui Y."/>
            <person name="Liang J."/>
            <person name="Zhou Z."/>
            <person name="Hou R."/>
            <person name="Li X."/>
            <person name="Liu Y."/>
            <person name="Li H."/>
            <person name="Ning X."/>
            <person name="Lin Y."/>
            <person name="Zhao L."/>
            <person name="Xing Q."/>
            <person name="Dou J."/>
            <person name="Li Y."/>
            <person name="Mao J."/>
            <person name="Guo H."/>
            <person name="Dou H."/>
            <person name="Li T."/>
            <person name="Mu C."/>
            <person name="Jiang W."/>
            <person name="Fu Q."/>
            <person name="Fu X."/>
            <person name="Miao Y."/>
            <person name="Liu J."/>
            <person name="Yu Q."/>
            <person name="Li R."/>
            <person name="Liao H."/>
            <person name="Li X."/>
            <person name="Kong Y."/>
            <person name="Jiang Z."/>
            <person name="Chourrout D."/>
            <person name="Li R."/>
            <person name="Bao Z."/>
        </authorList>
    </citation>
    <scope>NUCLEOTIDE SEQUENCE [LARGE SCALE GENOMIC DNA]</scope>
    <source>
        <strain evidence="2 3">PY_sf001</strain>
    </source>
</reference>
<sequence>MQSLHILRRSFQAFRRIGAVPVYRLRTAYPCVQLLNYSGSPATTVSSPDELSSQARILVTLKSIKEDLNTIEASDEDKSEKQNARAHFICEQLQKLLKSNREDKISANGIHAKQVQQLFRSIKSDANHLSAQNVIECVAAYVQLSLAVCCNNEAERNDCLNLEEYCKFEVQVKDNLDSTSLQHLVMLYNTFFECRLRHPQTVIFYACEKLLRERVPKVTQLDELISLCELVNDSDQKQLWESVENRVSLFSDKMSIQQLTSCLHSLVNRKSPSKASRQLHSKLISQVLEHEAPSLQVRHLSFITWTMKKVGVPDAGVLQKLCEKIMQTKSRRNNDKSGNDTLKLCYLLSNLDRFQWAQKDVFDLVVARLLNLHSAQLVDPVRLVLINAANLNIRLAESQQLIKRHITSKKKVKDVYERVHLLWAFSVMGKQGMVSKEIEDLFNPNLLKSVEEDKPLKVLKLLKNLRDIAMTVDKPLGSLTFLCELKRLEKQRKSSNFENGVYHIIENNLPEGSYCKNVITPAGHKIDIELYVNDRGEAVAMKDQTTGIHRIALKTRGYFTMSKPNNLPLGWVMMENRNLVKEGYTLLEIPHYEWLKHSTSETRLVFINERIKEAVQSKTQTDTSRKRVF</sequence>
<dbReference type="EMBL" id="NEDP02005589">
    <property type="protein sequence ID" value="OWF37428.1"/>
    <property type="molecule type" value="Genomic_DNA"/>
</dbReference>
<dbReference type="OrthoDB" id="6501018at2759"/>
<protein>
    <submittedName>
        <fullName evidence="2">Protein TBRG4</fullName>
    </submittedName>
</protein>
<accession>A0A210PLP9</accession>
<proteinExistence type="predicted"/>
<dbReference type="PROSITE" id="PS51286">
    <property type="entry name" value="RAP"/>
    <property type="match status" value="1"/>
</dbReference>
<keyword evidence="3" id="KW-1185">Reference proteome</keyword>
<evidence type="ECO:0000313" key="2">
    <source>
        <dbReference type="EMBL" id="OWF37428.1"/>
    </source>
</evidence>
<dbReference type="AlphaFoldDB" id="A0A210PLP9"/>
<organism evidence="2 3">
    <name type="scientific">Mizuhopecten yessoensis</name>
    <name type="common">Japanese scallop</name>
    <name type="synonym">Patinopecten yessoensis</name>
    <dbReference type="NCBI Taxonomy" id="6573"/>
    <lineage>
        <taxon>Eukaryota</taxon>
        <taxon>Metazoa</taxon>
        <taxon>Spiralia</taxon>
        <taxon>Lophotrochozoa</taxon>
        <taxon>Mollusca</taxon>
        <taxon>Bivalvia</taxon>
        <taxon>Autobranchia</taxon>
        <taxon>Pteriomorphia</taxon>
        <taxon>Pectinida</taxon>
        <taxon>Pectinoidea</taxon>
        <taxon>Pectinidae</taxon>
        <taxon>Mizuhopecten</taxon>
    </lineage>
</organism>
<evidence type="ECO:0000259" key="1">
    <source>
        <dbReference type="PROSITE" id="PS51286"/>
    </source>
</evidence>
<comment type="caution">
    <text evidence="2">The sequence shown here is derived from an EMBL/GenBank/DDBJ whole genome shotgun (WGS) entry which is preliminary data.</text>
</comment>
<name>A0A210PLP9_MIZYE</name>